<evidence type="ECO:0000313" key="2">
    <source>
        <dbReference type="Proteomes" id="UP000765509"/>
    </source>
</evidence>
<organism evidence="1 2">
    <name type="scientific">Austropuccinia psidii MF-1</name>
    <dbReference type="NCBI Taxonomy" id="1389203"/>
    <lineage>
        <taxon>Eukaryota</taxon>
        <taxon>Fungi</taxon>
        <taxon>Dikarya</taxon>
        <taxon>Basidiomycota</taxon>
        <taxon>Pucciniomycotina</taxon>
        <taxon>Pucciniomycetes</taxon>
        <taxon>Pucciniales</taxon>
        <taxon>Sphaerophragmiaceae</taxon>
        <taxon>Austropuccinia</taxon>
    </lineage>
</organism>
<sequence>MVTFSGPNYMIPNQGPKIHTNFGGGLFRSSVWQSMAAIRRPFQDQTHLALQELGWQFFQDYSKGHSQSLCIIQSVVKAASASILLGQLNWSIQAAINHTCISLAQLGQFIFHCVNSITQFDSQDGQNCIDPIQIAQPDEHLPGSASQFFTYTGHLSSPEDFFPS</sequence>
<protein>
    <submittedName>
        <fullName evidence="1">Uncharacterized protein</fullName>
    </submittedName>
</protein>
<proteinExistence type="predicted"/>
<reference evidence="1" key="1">
    <citation type="submission" date="2021-03" db="EMBL/GenBank/DDBJ databases">
        <title>Draft genome sequence of rust myrtle Austropuccinia psidii MF-1, a brazilian biotype.</title>
        <authorList>
            <person name="Quecine M.C."/>
            <person name="Pachon D.M.R."/>
            <person name="Bonatelli M.L."/>
            <person name="Correr F.H."/>
            <person name="Franceschini L.M."/>
            <person name="Leite T.F."/>
            <person name="Margarido G.R.A."/>
            <person name="Almeida C.A."/>
            <person name="Ferrarezi J.A."/>
            <person name="Labate C.A."/>
        </authorList>
    </citation>
    <scope>NUCLEOTIDE SEQUENCE</scope>
    <source>
        <strain evidence="1">MF-1</strain>
    </source>
</reference>
<name>A0A9Q3ICG8_9BASI</name>
<dbReference type="AlphaFoldDB" id="A0A9Q3ICG8"/>
<dbReference type="EMBL" id="AVOT02042693">
    <property type="protein sequence ID" value="MBW0538121.1"/>
    <property type="molecule type" value="Genomic_DNA"/>
</dbReference>
<keyword evidence="2" id="KW-1185">Reference proteome</keyword>
<comment type="caution">
    <text evidence="1">The sequence shown here is derived from an EMBL/GenBank/DDBJ whole genome shotgun (WGS) entry which is preliminary data.</text>
</comment>
<accession>A0A9Q3ICG8</accession>
<dbReference type="Proteomes" id="UP000765509">
    <property type="component" value="Unassembled WGS sequence"/>
</dbReference>
<gene>
    <name evidence="1" type="ORF">O181_077836</name>
</gene>
<evidence type="ECO:0000313" key="1">
    <source>
        <dbReference type="EMBL" id="MBW0538121.1"/>
    </source>
</evidence>